<dbReference type="OrthoDB" id="5149460at2"/>
<name>A0A3M8AGK3_9MICO</name>
<evidence type="ECO:0000256" key="1">
    <source>
        <dbReference type="SAM" id="Phobius"/>
    </source>
</evidence>
<evidence type="ECO:0000313" key="3">
    <source>
        <dbReference type="Proteomes" id="UP000275048"/>
    </source>
</evidence>
<dbReference type="AlphaFoldDB" id="A0A3M8AGK3"/>
<protein>
    <recommendedName>
        <fullName evidence="4">4-hydroxybenzoate polyprenyltransferase</fullName>
    </recommendedName>
</protein>
<organism evidence="2 3">
    <name type="scientific">Agromyces tardus</name>
    <dbReference type="NCBI Taxonomy" id="2583849"/>
    <lineage>
        <taxon>Bacteria</taxon>
        <taxon>Bacillati</taxon>
        <taxon>Actinomycetota</taxon>
        <taxon>Actinomycetes</taxon>
        <taxon>Micrococcales</taxon>
        <taxon>Microbacteriaceae</taxon>
        <taxon>Agromyces</taxon>
    </lineage>
</organism>
<evidence type="ECO:0000313" key="2">
    <source>
        <dbReference type="EMBL" id="RNB50336.1"/>
    </source>
</evidence>
<dbReference type="RefSeq" id="WP_122936437.1">
    <property type="nucleotide sequence ID" value="NZ_JBHSNT010000064.1"/>
</dbReference>
<keyword evidence="1" id="KW-0472">Membrane</keyword>
<evidence type="ECO:0008006" key="4">
    <source>
        <dbReference type="Google" id="ProtNLM"/>
    </source>
</evidence>
<keyword evidence="1" id="KW-1133">Transmembrane helix</keyword>
<gene>
    <name evidence="2" type="ORF">EDM22_07500</name>
</gene>
<feature type="transmembrane region" description="Helical" evidence="1">
    <location>
        <begin position="29"/>
        <end position="47"/>
    </location>
</feature>
<keyword evidence="3" id="KW-1185">Reference proteome</keyword>
<comment type="caution">
    <text evidence="2">The sequence shown here is derived from an EMBL/GenBank/DDBJ whole genome shotgun (WGS) entry which is preliminary data.</text>
</comment>
<dbReference type="Proteomes" id="UP000275048">
    <property type="component" value="Unassembled WGS sequence"/>
</dbReference>
<keyword evidence="1" id="KW-0812">Transmembrane</keyword>
<proteinExistence type="predicted"/>
<reference evidence="2 3" key="1">
    <citation type="submission" date="2018-10" db="EMBL/GenBank/DDBJ databases">
        <title>Isolation, diversity and antibacterial activity of antinobacteria from the wheat rhizosphere soil.</title>
        <authorList>
            <person name="Sun T."/>
        </authorList>
    </citation>
    <scope>NUCLEOTIDE SEQUENCE [LARGE SCALE GENOMIC DNA]</scope>
    <source>
        <strain evidence="2 3">SJ-23</strain>
    </source>
</reference>
<dbReference type="EMBL" id="RHHB01000009">
    <property type="protein sequence ID" value="RNB50336.1"/>
    <property type="molecule type" value="Genomic_DNA"/>
</dbReference>
<sequence>MSLATAVLTSTFMTETEFARELPIPTFMYGVIALIVFFALGAVTYSYRDVANRHRAKAAAYTARHGGDQHGGH</sequence>
<accession>A0A3M8AGK3</accession>